<name>A0AAV8WMP8_9CUCU</name>
<accession>A0AAV8WMP8</accession>
<dbReference type="HAMAP" id="MF_00171">
    <property type="entry name" value="TruA"/>
    <property type="match status" value="1"/>
</dbReference>
<gene>
    <name evidence="5" type="ORF">NQ314_020067</name>
</gene>
<dbReference type="Gene3D" id="3.30.70.580">
    <property type="entry name" value="Pseudouridine synthase I, catalytic domain, N-terminal subdomain"/>
    <property type="match status" value="1"/>
</dbReference>
<dbReference type="InterPro" id="IPR001406">
    <property type="entry name" value="PsdUridine_synth_TruA"/>
</dbReference>
<feature type="domain" description="Pseudouridine synthase I TruA alpha/beta" evidence="4">
    <location>
        <begin position="209"/>
        <end position="323"/>
    </location>
</feature>
<dbReference type="SUPFAM" id="SSF55120">
    <property type="entry name" value="Pseudouridine synthase"/>
    <property type="match status" value="1"/>
</dbReference>
<dbReference type="GO" id="GO:0005737">
    <property type="term" value="C:cytoplasm"/>
    <property type="evidence" value="ECO:0007669"/>
    <property type="project" value="TreeGrafter"/>
</dbReference>
<dbReference type="FunFam" id="3.30.70.580:FF:000007">
    <property type="entry name" value="tRNA pseudouridine synthase"/>
    <property type="match status" value="1"/>
</dbReference>
<evidence type="ECO:0000259" key="4">
    <source>
        <dbReference type="Pfam" id="PF01416"/>
    </source>
</evidence>
<dbReference type="CDD" id="cd02569">
    <property type="entry name" value="PseudoU_synth_ScPus3"/>
    <property type="match status" value="1"/>
</dbReference>
<comment type="caution">
    <text evidence="5">The sequence shown here is derived from an EMBL/GenBank/DDBJ whole genome shotgun (WGS) entry which is preliminary data.</text>
</comment>
<keyword evidence="6" id="KW-1185">Reference proteome</keyword>
<keyword evidence="2" id="KW-0819">tRNA processing</keyword>
<dbReference type="GO" id="GO:0031119">
    <property type="term" value="P:tRNA pseudouridine synthesis"/>
    <property type="evidence" value="ECO:0007669"/>
    <property type="project" value="TreeGrafter"/>
</dbReference>
<dbReference type="PANTHER" id="PTHR11142">
    <property type="entry name" value="PSEUDOURIDYLATE SYNTHASE"/>
    <property type="match status" value="1"/>
</dbReference>
<evidence type="ECO:0000313" key="6">
    <source>
        <dbReference type="Proteomes" id="UP001162156"/>
    </source>
</evidence>
<dbReference type="InterPro" id="IPR020103">
    <property type="entry name" value="PsdUridine_synth_cat_dom_sf"/>
</dbReference>
<reference evidence="5" key="1">
    <citation type="journal article" date="2023" name="Insect Mol. Biol.">
        <title>Genome sequencing provides insights into the evolution of gene families encoding plant cell wall-degrading enzymes in longhorned beetles.</title>
        <authorList>
            <person name="Shin N.R."/>
            <person name="Okamura Y."/>
            <person name="Kirsch R."/>
            <person name="Pauchet Y."/>
        </authorList>
    </citation>
    <scope>NUCLEOTIDE SEQUENCE</scope>
    <source>
        <strain evidence="5">RBIC_L_NR</strain>
    </source>
</reference>
<dbReference type="GO" id="GO:0005634">
    <property type="term" value="C:nucleus"/>
    <property type="evidence" value="ECO:0007669"/>
    <property type="project" value="TreeGrafter"/>
</dbReference>
<sequence length="427" mass="49913">MDQKISIKKQNKSTEIEDLQTCTKEELIGKIKSLAAHNTQLKNIIAKTVDSKHVEHKNIKPFDFSKYNLRHIALKIFYLGWDYKGYVAQEDSTNTIEHHLFEALTRTKLIKDRSSSNYHRCGRTDKGVSSFGQTISIDVRSNLTKEHQNNLAEEINYCKILNKVLPDNIQCVAWSPVNESFSARFNCETRTYKYFFPKGNLDIEKMRTASKMLLGTHDFRNFCKMDVGNGVVEFTRNVLFVNIEPINASHFEDEYIMYVISIKGKAFLWHQIRCIIGILFLVGQNKEEPTIVDELLDIEINPRKPEYNMASEIPLNLFYCEYDDLTWNYNEESLSQVIEKLNTIWTFCVTKENMIKEMLKSLNEEYENLRGCKTENNKYFSECLLQGVKSKKYIPVMKRQTCDSLEDKIKHFSKRNRIEIVSSESDK</sequence>
<evidence type="ECO:0000256" key="1">
    <source>
        <dbReference type="ARBA" id="ARBA00009375"/>
    </source>
</evidence>
<comment type="similarity">
    <text evidence="1">Belongs to the tRNA pseudouridine synthase TruA family.</text>
</comment>
<dbReference type="AlphaFoldDB" id="A0AAV8WMP8"/>
<dbReference type="Proteomes" id="UP001162156">
    <property type="component" value="Unassembled WGS sequence"/>
</dbReference>
<evidence type="ECO:0000256" key="3">
    <source>
        <dbReference type="ARBA" id="ARBA00023235"/>
    </source>
</evidence>
<evidence type="ECO:0000256" key="2">
    <source>
        <dbReference type="ARBA" id="ARBA00022694"/>
    </source>
</evidence>
<evidence type="ECO:0000313" key="5">
    <source>
        <dbReference type="EMBL" id="KAJ8927470.1"/>
    </source>
</evidence>
<dbReference type="Pfam" id="PF01416">
    <property type="entry name" value="PseudoU_synth_1"/>
    <property type="match status" value="1"/>
</dbReference>
<keyword evidence="3" id="KW-0413">Isomerase</keyword>
<dbReference type="GO" id="GO:0003723">
    <property type="term" value="F:RNA binding"/>
    <property type="evidence" value="ECO:0007669"/>
    <property type="project" value="InterPro"/>
</dbReference>
<dbReference type="PANTHER" id="PTHR11142:SF5">
    <property type="entry name" value="TRNA PSEUDOURIDINE(38_39) SYNTHASE"/>
    <property type="match status" value="1"/>
</dbReference>
<dbReference type="GO" id="GO:0009982">
    <property type="term" value="F:pseudouridine synthase activity"/>
    <property type="evidence" value="ECO:0007669"/>
    <property type="project" value="InterPro"/>
</dbReference>
<dbReference type="EMBL" id="JANEYF010005652">
    <property type="protein sequence ID" value="KAJ8927470.1"/>
    <property type="molecule type" value="Genomic_DNA"/>
</dbReference>
<dbReference type="NCBIfam" id="TIGR00071">
    <property type="entry name" value="hisT_truA"/>
    <property type="match status" value="1"/>
</dbReference>
<protein>
    <recommendedName>
        <fullName evidence="4">Pseudouridine synthase I TruA alpha/beta domain-containing protein</fullName>
    </recommendedName>
</protein>
<dbReference type="Gene3D" id="3.30.70.660">
    <property type="entry name" value="Pseudouridine synthase I, catalytic domain, C-terminal subdomain"/>
    <property type="match status" value="1"/>
</dbReference>
<dbReference type="GO" id="GO:1990481">
    <property type="term" value="P:mRNA pseudouridine synthesis"/>
    <property type="evidence" value="ECO:0007669"/>
    <property type="project" value="TreeGrafter"/>
</dbReference>
<dbReference type="InterPro" id="IPR020094">
    <property type="entry name" value="TruA/RsuA/RluB/E/F_N"/>
</dbReference>
<proteinExistence type="inferred from homology"/>
<dbReference type="InterPro" id="IPR041707">
    <property type="entry name" value="Pus3-like"/>
</dbReference>
<dbReference type="InterPro" id="IPR020095">
    <property type="entry name" value="PsdUridine_synth_TruA_C"/>
</dbReference>
<organism evidence="5 6">
    <name type="scientific">Rhamnusium bicolor</name>
    <dbReference type="NCBI Taxonomy" id="1586634"/>
    <lineage>
        <taxon>Eukaryota</taxon>
        <taxon>Metazoa</taxon>
        <taxon>Ecdysozoa</taxon>
        <taxon>Arthropoda</taxon>
        <taxon>Hexapoda</taxon>
        <taxon>Insecta</taxon>
        <taxon>Pterygota</taxon>
        <taxon>Neoptera</taxon>
        <taxon>Endopterygota</taxon>
        <taxon>Coleoptera</taxon>
        <taxon>Polyphaga</taxon>
        <taxon>Cucujiformia</taxon>
        <taxon>Chrysomeloidea</taxon>
        <taxon>Cerambycidae</taxon>
        <taxon>Lepturinae</taxon>
        <taxon>Rhagiini</taxon>
        <taxon>Rhamnusium</taxon>
    </lineage>
</organism>
<dbReference type="InterPro" id="IPR020097">
    <property type="entry name" value="PsdUridine_synth_TruA_a/b_dom"/>
</dbReference>